<dbReference type="Pfam" id="PF13532">
    <property type="entry name" value="2OG-FeII_Oxy_2"/>
    <property type="match status" value="1"/>
</dbReference>
<dbReference type="GO" id="GO:0046872">
    <property type="term" value="F:metal ion binding"/>
    <property type="evidence" value="ECO:0007669"/>
    <property type="project" value="UniProtKB-KW"/>
</dbReference>
<dbReference type="GO" id="GO:0016787">
    <property type="term" value="F:hydrolase activity"/>
    <property type="evidence" value="ECO:0007669"/>
    <property type="project" value="UniProtKB-ARBA"/>
</dbReference>
<dbReference type="GO" id="GO:0032451">
    <property type="term" value="F:demethylase activity"/>
    <property type="evidence" value="ECO:0007669"/>
    <property type="project" value="UniProtKB-ARBA"/>
</dbReference>
<keyword evidence="4" id="KW-0460">Magnesium</keyword>
<evidence type="ECO:0000256" key="5">
    <source>
        <dbReference type="ARBA" id="ARBA00022964"/>
    </source>
</evidence>
<evidence type="ECO:0000256" key="3">
    <source>
        <dbReference type="ARBA" id="ARBA00022763"/>
    </source>
</evidence>
<gene>
    <name evidence="10" type="ORF">B1806_06890</name>
</gene>
<organism evidence="10 11">
    <name type="scientific">Metallibacterium scheffleri</name>
    <dbReference type="NCBI Taxonomy" id="993689"/>
    <lineage>
        <taxon>Bacteria</taxon>
        <taxon>Pseudomonadati</taxon>
        <taxon>Pseudomonadota</taxon>
        <taxon>Gammaproteobacteria</taxon>
        <taxon>Lysobacterales</taxon>
        <taxon>Rhodanobacteraceae</taxon>
        <taxon>Metallibacterium</taxon>
    </lineage>
</organism>
<evidence type="ECO:0000256" key="1">
    <source>
        <dbReference type="ARBA" id="ARBA00001954"/>
    </source>
</evidence>
<proteinExistence type="predicted"/>
<evidence type="ECO:0000256" key="2">
    <source>
        <dbReference type="ARBA" id="ARBA00022723"/>
    </source>
</evidence>
<feature type="domain" description="Fe2OG dioxygenase" evidence="9">
    <location>
        <begin position="104"/>
        <end position="203"/>
    </location>
</feature>
<dbReference type="GO" id="GO:0006307">
    <property type="term" value="P:DNA alkylation repair"/>
    <property type="evidence" value="ECO:0007669"/>
    <property type="project" value="InterPro"/>
</dbReference>
<evidence type="ECO:0000256" key="8">
    <source>
        <dbReference type="ARBA" id="ARBA00023204"/>
    </source>
</evidence>
<evidence type="ECO:0000259" key="9">
    <source>
        <dbReference type="PROSITE" id="PS51471"/>
    </source>
</evidence>
<dbReference type="RefSeq" id="WP_081126994.1">
    <property type="nucleotide sequence ID" value="NZ_DAHXOC010000017.1"/>
</dbReference>
<dbReference type="FunFam" id="2.60.120.590:FF:000004">
    <property type="entry name" value="DNA oxidative demethylase ALKBH2"/>
    <property type="match status" value="1"/>
</dbReference>
<dbReference type="InterPro" id="IPR005123">
    <property type="entry name" value="Oxoglu/Fe-dep_dioxygenase_dom"/>
</dbReference>
<keyword evidence="2" id="KW-0479">Metal-binding</keyword>
<keyword evidence="3" id="KW-0227">DNA damage</keyword>
<evidence type="ECO:0000256" key="7">
    <source>
        <dbReference type="ARBA" id="ARBA00023004"/>
    </source>
</evidence>
<keyword evidence="8" id="KW-0234">DNA repair</keyword>
<evidence type="ECO:0000313" key="11">
    <source>
        <dbReference type="Proteomes" id="UP000307749"/>
    </source>
</evidence>
<reference evidence="10 11" key="1">
    <citation type="submission" date="2017-02" db="EMBL/GenBank/DDBJ databases">
        <title>Whole genome sequencing of Metallibacterium scheffleri DSM 24874 (T).</title>
        <authorList>
            <person name="Kumar S."/>
            <person name="Patil P."/>
            <person name="Patil P.B."/>
        </authorList>
    </citation>
    <scope>NUCLEOTIDE SEQUENCE [LARGE SCALE GENOMIC DNA]</scope>
    <source>
        <strain evidence="10 11">DSM 24874</strain>
    </source>
</reference>
<comment type="caution">
    <text evidence="10">The sequence shown here is derived from an EMBL/GenBank/DDBJ whole genome shotgun (WGS) entry which is preliminary data.</text>
</comment>
<evidence type="ECO:0000313" key="10">
    <source>
        <dbReference type="EMBL" id="THD10742.1"/>
    </source>
</evidence>
<dbReference type="AlphaFoldDB" id="A0A4S3KP45"/>
<dbReference type="GO" id="GO:0140097">
    <property type="term" value="F:catalytic activity, acting on DNA"/>
    <property type="evidence" value="ECO:0007669"/>
    <property type="project" value="UniProtKB-ARBA"/>
</dbReference>
<dbReference type="SUPFAM" id="SSF51197">
    <property type="entry name" value="Clavaminate synthase-like"/>
    <property type="match status" value="1"/>
</dbReference>
<keyword evidence="6" id="KW-0560">Oxidoreductase</keyword>
<dbReference type="InterPro" id="IPR037151">
    <property type="entry name" value="AlkB-like_sf"/>
</dbReference>
<dbReference type="PANTHER" id="PTHR31212:SF4">
    <property type="entry name" value="ALPHA-KETOGLUTARATE-DEPENDENT DIOXYGENASE ALKB HOMOLOG 3"/>
    <property type="match status" value="1"/>
</dbReference>
<comment type="cofactor">
    <cofactor evidence="1">
        <name>Fe(2+)</name>
        <dbReference type="ChEBI" id="CHEBI:29033"/>
    </cofactor>
</comment>
<dbReference type="EMBL" id="MWQO01000022">
    <property type="protein sequence ID" value="THD10742.1"/>
    <property type="molecule type" value="Genomic_DNA"/>
</dbReference>
<dbReference type="InterPro" id="IPR032854">
    <property type="entry name" value="ALKBH3"/>
</dbReference>
<dbReference type="InterPro" id="IPR027450">
    <property type="entry name" value="AlkB-like"/>
</dbReference>
<evidence type="ECO:0000256" key="4">
    <source>
        <dbReference type="ARBA" id="ARBA00022842"/>
    </source>
</evidence>
<dbReference type="Proteomes" id="UP000307749">
    <property type="component" value="Unassembled WGS sequence"/>
</dbReference>
<keyword evidence="5 10" id="KW-0223">Dioxygenase</keyword>
<dbReference type="OrthoDB" id="190276at2"/>
<keyword evidence="11" id="KW-1185">Reference proteome</keyword>
<accession>A0A4S3KP45</accession>
<dbReference type="GO" id="GO:0051213">
    <property type="term" value="F:dioxygenase activity"/>
    <property type="evidence" value="ECO:0007669"/>
    <property type="project" value="UniProtKB-KW"/>
</dbReference>
<dbReference type="PROSITE" id="PS51471">
    <property type="entry name" value="FE2OG_OXY"/>
    <property type="match status" value="1"/>
</dbReference>
<dbReference type="PANTHER" id="PTHR31212">
    <property type="entry name" value="ALPHA-KETOGLUTARATE-DEPENDENT DIOXYGENASE ALKB HOMOLOG 3"/>
    <property type="match status" value="1"/>
</dbReference>
<dbReference type="GO" id="GO:0016705">
    <property type="term" value="F:oxidoreductase activity, acting on paired donors, with incorporation or reduction of molecular oxygen"/>
    <property type="evidence" value="ECO:0007669"/>
    <property type="project" value="UniProtKB-ARBA"/>
</dbReference>
<dbReference type="Gene3D" id="2.60.120.590">
    <property type="entry name" value="Alpha-ketoglutarate-dependent dioxygenase AlkB-like"/>
    <property type="match status" value="1"/>
</dbReference>
<dbReference type="STRING" id="993689.GCA_002077135_01620"/>
<evidence type="ECO:0000256" key="6">
    <source>
        <dbReference type="ARBA" id="ARBA00023002"/>
    </source>
</evidence>
<sequence>MIPEPRPALPGAALPLPGALLRLAPDFLAASEADALLGELMTAIAWEQHHVRLFGRTLPVPRLSCWIGDAEAAYTYSRMRFAPRPWPAALLALRARMQRDCAARFNSVLANLYRDGRDGMGWHSDDEPELGAAPLIASLSLGASRRFLLRARSGATHSTAFALTHGSLLLMGGACQHLYRHAVPRTRAAVAARINLTFRWVQPRD</sequence>
<name>A0A4S3KP45_9GAMM</name>
<protein>
    <submittedName>
        <fullName evidence="10">Alpha-ketoglutarate-dependent dioxygenase AlkB</fullName>
    </submittedName>
</protein>
<keyword evidence="7" id="KW-0408">Iron</keyword>